<feature type="region of interest" description="Disordered" evidence="1">
    <location>
        <begin position="1"/>
        <end position="23"/>
    </location>
</feature>
<proteinExistence type="predicted"/>
<dbReference type="InterPro" id="IPR001633">
    <property type="entry name" value="EAL_dom"/>
</dbReference>
<dbReference type="SMART" id="SM00052">
    <property type="entry name" value="EAL"/>
    <property type="match status" value="1"/>
</dbReference>
<dbReference type="InterPro" id="IPR050706">
    <property type="entry name" value="Cyclic-di-GMP_PDE-like"/>
</dbReference>
<protein>
    <submittedName>
        <fullName evidence="3">EAL domain-containing protein</fullName>
    </submittedName>
</protein>
<keyword evidence="4" id="KW-1185">Reference proteome</keyword>
<dbReference type="AlphaFoldDB" id="A0A4S2GW00"/>
<dbReference type="EMBL" id="SRXW01000007">
    <property type="protein sequence ID" value="TGY87193.1"/>
    <property type="molecule type" value="Genomic_DNA"/>
</dbReference>
<dbReference type="InterPro" id="IPR035919">
    <property type="entry name" value="EAL_sf"/>
</dbReference>
<dbReference type="CDD" id="cd01948">
    <property type="entry name" value="EAL"/>
    <property type="match status" value="1"/>
</dbReference>
<dbReference type="Gene3D" id="3.20.20.450">
    <property type="entry name" value="EAL domain"/>
    <property type="match status" value="1"/>
</dbReference>
<evidence type="ECO:0000313" key="3">
    <source>
        <dbReference type="EMBL" id="TGY87193.1"/>
    </source>
</evidence>
<dbReference type="PANTHER" id="PTHR33121">
    <property type="entry name" value="CYCLIC DI-GMP PHOSPHODIESTERASE PDEF"/>
    <property type="match status" value="1"/>
</dbReference>
<feature type="domain" description="EAL" evidence="2">
    <location>
        <begin position="134"/>
        <end position="390"/>
    </location>
</feature>
<evidence type="ECO:0000256" key="1">
    <source>
        <dbReference type="SAM" id="MobiDB-lite"/>
    </source>
</evidence>
<dbReference type="PANTHER" id="PTHR33121:SF70">
    <property type="entry name" value="SIGNALING PROTEIN YKOW"/>
    <property type="match status" value="1"/>
</dbReference>
<name>A0A4S2GW00_9PROT</name>
<feature type="compositionally biased region" description="Basic and acidic residues" evidence="1">
    <location>
        <begin position="1"/>
        <end position="18"/>
    </location>
</feature>
<dbReference type="Proteomes" id="UP000308054">
    <property type="component" value="Unassembled WGS sequence"/>
</dbReference>
<evidence type="ECO:0000259" key="2">
    <source>
        <dbReference type="PROSITE" id="PS50883"/>
    </source>
</evidence>
<sequence length="399" mass="41973">MARSPEIRDPQGRSRPLDAGDSSPYAQAVRAAGALGVEIDLPAQRIALTGEAGGLGLAATQARASLAAFRERIAATDRGALETLSAPGRLDVRVRLIGEDSQVRHVRLSGRGDGTSWTGLLLPAGHGPDGGHQRLENEAALRRGLDEGRVVAFHQPIVDLRTGRLAGFEALARWQRPGFGLVAPDDFLPLAEQMGLLAEIGRAVRAGAIADLAAWRGANPALRSLYVAANATAGELAAPGFAETLIAAVREAGLPRGAFRLEINETELMQDPDAICAVCAELKAAGIALVLDDFGTGYSSLARLDRLPFDVMKIDQYFIRAMMADRAARSIVSSVVRLARNYAMVVVAEGVETDAMARTAAGQGCDYAQGFYYAGALAPDEAGAVIAAGREGRFQGAQH</sequence>
<evidence type="ECO:0000313" key="4">
    <source>
        <dbReference type="Proteomes" id="UP000308054"/>
    </source>
</evidence>
<organism evidence="3 4">
    <name type="scientific">Marinicauda algicola</name>
    <dbReference type="NCBI Taxonomy" id="2029849"/>
    <lineage>
        <taxon>Bacteria</taxon>
        <taxon>Pseudomonadati</taxon>
        <taxon>Pseudomonadota</taxon>
        <taxon>Alphaproteobacteria</taxon>
        <taxon>Maricaulales</taxon>
        <taxon>Maricaulaceae</taxon>
        <taxon>Marinicauda</taxon>
    </lineage>
</organism>
<comment type="caution">
    <text evidence="3">The sequence shown here is derived from an EMBL/GenBank/DDBJ whole genome shotgun (WGS) entry which is preliminary data.</text>
</comment>
<accession>A0A4S2GW00</accession>
<reference evidence="3 4" key="1">
    <citation type="journal article" date="2017" name="Int. J. Syst. Evol. Microbiol.">
        <title>Marinicauda algicola sp. nov., isolated from a marine red alga Rhodosorus marinus.</title>
        <authorList>
            <person name="Jeong S.E."/>
            <person name="Jeon S.H."/>
            <person name="Chun B.H."/>
            <person name="Kim D.W."/>
            <person name="Jeon C.O."/>
        </authorList>
    </citation>
    <scope>NUCLEOTIDE SEQUENCE [LARGE SCALE GENOMIC DNA]</scope>
    <source>
        <strain evidence="3 4">JCM 31718</strain>
    </source>
</reference>
<gene>
    <name evidence="3" type="ORF">E5163_15845</name>
</gene>
<dbReference type="PROSITE" id="PS50883">
    <property type="entry name" value="EAL"/>
    <property type="match status" value="1"/>
</dbReference>
<dbReference type="GO" id="GO:0071111">
    <property type="term" value="F:cyclic-guanylate-specific phosphodiesterase activity"/>
    <property type="evidence" value="ECO:0007669"/>
    <property type="project" value="InterPro"/>
</dbReference>
<dbReference type="Pfam" id="PF00563">
    <property type="entry name" value="EAL"/>
    <property type="match status" value="1"/>
</dbReference>
<dbReference type="SUPFAM" id="SSF141868">
    <property type="entry name" value="EAL domain-like"/>
    <property type="match status" value="1"/>
</dbReference>